<dbReference type="InterPro" id="IPR017932">
    <property type="entry name" value="GATase_2_dom"/>
</dbReference>
<evidence type="ECO:0000259" key="13">
    <source>
        <dbReference type="PROSITE" id="PS51464"/>
    </source>
</evidence>
<feature type="active site" description="For Fru-6P isomerization activity" evidence="11">
    <location>
        <position position="594"/>
    </location>
</feature>
<dbReference type="GO" id="GO:0097367">
    <property type="term" value="F:carbohydrate derivative binding"/>
    <property type="evidence" value="ECO:0007669"/>
    <property type="project" value="InterPro"/>
</dbReference>
<comment type="subunit">
    <text evidence="11">Homodimer.</text>
</comment>
<dbReference type="PANTHER" id="PTHR10937:SF0">
    <property type="entry name" value="GLUTAMINE--FRUCTOSE-6-PHOSPHATE TRANSAMINASE (ISOMERIZING)"/>
    <property type="match status" value="1"/>
</dbReference>
<dbReference type="OrthoDB" id="372195at2157"/>
<keyword evidence="8" id="KW-0677">Repeat</keyword>
<dbReference type="HAMAP" id="MF_00164">
    <property type="entry name" value="GlmS"/>
    <property type="match status" value="1"/>
</dbReference>
<dbReference type="AlphaFoldDB" id="A0A0W1S0V9"/>
<dbReference type="PROSITE" id="PS51278">
    <property type="entry name" value="GATASE_TYPE_2"/>
    <property type="match status" value="1"/>
</dbReference>
<gene>
    <name evidence="11" type="primary">glmS</name>
    <name evidence="14" type="ORF">AUR66_18095</name>
</gene>
<dbReference type="GO" id="GO:0005975">
    <property type="term" value="P:carbohydrate metabolic process"/>
    <property type="evidence" value="ECO:0007669"/>
    <property type="project" value="UniProtKB-UniRule"/>
</dbReference>
<dbReference type="GO" id="GO:0006002">
    <property type="term" value="P:fructose 6-phosphate metabolic process"/>
    <property type="evidence" value="ECO:0007669"/>
    <property type="project" value="TreeGrafter"/>
</dbReference>
<dbReference type="Gene3D" id="3.60.20.10">
    <property type="entry name" value="Glutamine Phosphoribosylpyrophosphate, subunit 1, domain 1"/>
    <property type="match status" value="1"/>
</dbReference>
<dbReference type="InterPro" id="IPR047084">
    <property type="entry name" value="GFAT_N"/>
</dbReference>
<keyword evidence="7 11" id="KW-0808">Transferase</keyword>
<evidence type="ECO:0000256" key="5">
    <source>
        <dbReference type="ARBA" id="ARBA00022490"/>
    </source>
</evidence>
<evidence type="ECO:0000256" key="1">
    <source>
        <dbReference type="ARBA" id="ARBA00001031"/>
    </source>
</evidence>
<dbReference type="InterPro" id="IPR029055">
    <property type="entry name" value="Ntn_hydrolases_N"/>
</dbReference>
<keyword evidence="5 11" id="KW-0963">Cytoplasm</keyword>
<evidence type="ECO:0000259" key="12">
    <source>
        <dbReference type="PROSITE" id="PS51278"/>
    </source>
</evidence>
<dbReference type="InterPro" id="IPR035490">
    <property type="entry name" value="GlmS/FrlB_SIS"/>
</dbReference>
<keyword evidence="6 11" id="KW-0032">Aminotransferase</keyword>
<evidence type="ECO:0000313" key="14">
    <source>
        <dbReference type="EMBL" id="KTG19437.1"/>
    </source>
</evidence>
<dbReference type="FunFam" id="3.60.20.10:FF:000006">
    <property type="entry name" value="Glutamine--fructose-6-phosphate aminotransferase [isomerizing]"/>
    <property type="match status" value="1"/>
</dbReference>
<dbReference type="GO" id="GO:0006487">
    <property type="term" value="P:protein N-linked glycosylation"/>
    <property type="evidence" value="ECO:0007669"/>
    <property type="project" value="TreeGrafter"/>
</dbReference>
<feature type="active site" description="Nucleophile; for GATase activity" evidence="11">
    <location>
        <position position="2"/>
    </location>
</feature>
<evidence type="ECO:0000256" key="11">
    <source>
        <dbReference type="HAMAP-Rule" id="MF_00164"/>
    </source>
</evidence>
<dbReference type="RefSeq" id="WP_058573098.1">
    <property type="nucleotide sequence ID" value="NZ_LOPV01000445.1"/>
</dbReference>
<dbReference type="FunFam" id="3.40.50.10490:FF:000001">
    <property type="entry name" value="Glutamine--fructose-6-phosphate aminotransferase [isomerizing]"/>
    <property type="match status" value="1"/>
</dbReference>
<dbReference type="InterPro" id="IPR005855">
    <property type="entry name" value="GFAT"/>
</dbReference>
<dbReference type="GO" id="GO:0004360">
    <property type="term" value="F:glutamine-fructose-6-phosphate transaminase (isomerizing) activity"/>
    <property type="evidence" value="ECO:0007669"/>
    <property type="project" value="UniProtKB-UniRule"/>
</dbReference>
<dbReference type="CDD" id="cd05008">
    <property type="entry name" value="SIS_GlmS_GlmD_1"/>
    <property type="match status" value="1"/>
</dbReference>
<dbReference type="PANTHER" id="PTHR10937">
    <property type="entry name" value="GLUCOSAMINE--FRUCTOSE-6-PHOSPHATE AMINOTRANSFERASE, ISOMERIZING"/>
    <property type="match status" value="1"/>
</dbReference>
<dbReference type="EMBL" id="LOPV01000445">
    <property type="protein sequence ID" value="KTG19437.1"/>
    <property type="molecule type" value="Genomic_DNA"/>
</dbReference>
<evidence type="ECO:0000256" key="6">
    <source>
        <dbReference type="ARBA" id="ARBA00022576"/>
    </source>
</evidence>
<evidence type="ECO:0000256" key="2">
    <source>
        <dbReference type="ARBA" id="ARBA00004496"/>
    </source>
</evidence>
<dbReference type="NCBIfam" id="TIGR01135">
    <property type="entry name" value="glmS"/>
    <property type="match status" value="1"/>
</dbReference>
<feature type="initiator methionine" description="Removed" evidence="11">
    <location>
        <position position="1"/>
    </location>
</feature>
<dbReference type="PROSITE" id="PS51464">
    <property type="entry name" value="SIS"/>
    <property type="match status" value="2"/>
</dbReference>
<name>A0A0W1S0V9_9EURY</name>
<dbReference type="SUPFAM" id="SSF53697">
    <property type="entry name" value="SIS domain"/>
    <property type="match status" value="1"/>
</dbReference>
<dbReference type="InterPro" id="IPR035466">
    <property type="entry name" value="GlmS/AgaS_SIS"/>
</dbReference>
<dbReference type="Pfam" id="PF13522">
    <property type="entry name" value="GATase_6"/>
    <property type="match status" value="1"/>
</dbReference>
<evidence type="ECO:0000256" key="4">
    <source>
        <dbReference type="ARBA" id="ARBA00016090"/>
    </source>
</evidence>
<dbReference type="GO" id="GO:0005737">
    <property type="term" value="C:cytoplasm"/>
    <property type="evidence" value="ECO:0007669"/>
    <property type="project" value="UniProtKB-SubCell"/>
</dbReference>
<dbReference type="EC" id="2.6.1.16" evidence="3 11"/>
<dbReference type="CDD" id="cd05009">
    <property type="entry name" value="SIS_GlmS_GlmD_2"/>
    <property type="match status" value="1"/>
</dbReference>
<feature type="domain" description="Glutamine amidotransferase type-2" evidence="12">
    <location>
        <begin position="2"/>
        <end position="212"/>
    </location>
</feature>
<evidence type="ECO:0000256" key="10">
    <source>
        <dbReference type="ARBA" id="ARBA00055466"/>
    </source>
</evidence>
<evidence type="ECO:0000256" key="8">
    <source>
        <dbReference type="ARBA" id="ARBA00022737"/>
    </source>
</evidence>
<comment type="function">
    <text evidence="10 11">Catalyzes the first step in hexosamine metabolism, converting fructose-6P into glucosamine-6P using glutamine as a nitrogen source.</text>
</comment>
<protein>
    <recommendedName>
        <fullName evidence="4 11">Glutamine--fructose-6-phosphate aminotransferase [isomerizing]</fullName>
        <ecNumber evidence="3 11">2.6.1.16</ecNumber>
    </recommendedName>
    <alternativeName>
        <fullName evidence="11">D-fructose-6-phosphate amidotransferase</fullName>
    </alternativeName>
    <alternativeName>
        <fullName evidence="11">GFAT</fullName>
    </alternativeName>
    <alternativeName>
        <fullName evidence="11">Glucosamine-6-phosphate synthase</fullName>
    </alternativeName>
    <alternativeName>
        <fullName evidence="11">Hexosephosphate aminotransferase</fullName>
    </alternativeName>
    <alternativeName>
        <fullName evidence="11">L-glutamine--D-fructose-6-phosphate amidotransferase</fullName>
    </alternativeName>
</protein>
<sequence>MCGITGYIGGGESASVLSTGLKNLEYRGYDSAGIALVGDQVKVHKQEGTIDGLTIPNETEATHGIGHTRWSTHGEPTDENAHPHTDCRGDVAVVHNGIISNYTKLKEELAGHIFESETDTEVIPHLIEEEIARGADLRAAVTRVLDKLEGSFAVAATHVDYEGIVAARQDSPLVIGHGEDGMYLGSDVTAFVEYTRQVSYLEDGDVAHLSEDGITIFNDGERVEREIQTVDWDASAAGKAGHDHYMHKEIHEQPHALRQAISGRIDELSGKASLDIDLDDEFLKSIDEIQIVACGTSYHAGLYAKELIEPLVDITVRVDLASEYEVYDGYDARNTLVLAVTQSGETADTLSAIRRAKAPGMTTFAVTNTVGSTITREVDDSLFIKAGPEIGVAATKTFVSQVTALALFATYLGRVRGTLSAGDGADILENIRRLPNAVQSVLDSESQIKRLAKQYVDSDAFFFIGRGLAQPVALESALKLKEISYAHAEGFAAGELKHGPLALVTENTPVLAFLNESASPGETFNNVKEVESRGAPVIGLTTESNSGSFCKHSIDVPNLGRLGPLVSNVALQLFAYHVANEMGRPIDKPRNLAKSVTVE</sequence>
<dbReference type="InterPro" id="IPR046348">
    <property type="entry name" value="SIS_dom_sf"/>
</dbReference>
<comment type="catalytic activity">
    <reaction evidence="1 11">
        <text>D-fructose 6-phosphate + L-glutamine = D-glucosamine 6-phosphate + L-glutamate</text>
        <dbReference type="Rhea" id="RHEA:13237"/>
        <dbReference type="ChEBI" id="CHEBI:29985"/>
        <dbReference type="ChEBI" id="CHEBI:58359"/>
        <dbReference type="ChEBI" id="CHEBI:58725"/>
        <dbReference type="ChEBI" id="CHEBI:61527"/>
        <dbReference type="EC" id="2.6.1.16"/>
    </reaction>
</comment>
<keyword evidence="15" id="KW-1185">Reference proteome</keyword>
<proteinExistence type="inferred from homology"/>
<dbReference type="InterPro" id="IPR001347">
    <property type="entry name" value="SIS_dom"/>
</dbReference>
<evidence type="ECO:0000313" key="15">
    <source>
        <dbReference type="Proteomes" id="UP000053157"/>
    </source>
</evidence>
<dbReference type="CDD" id="cd00714">
    <property type="entry name" value="GFAT"/>
    <property type="match status" value="1"/>
</dbReference>
<accession>A0A0W1S0V9</accession>
<dbReference type="GO" id="GO:0006047">
    <property type="term" value="P:UDP-N-acetylglucosamine metabolic process"/>
    <property type="evidence" value="ECO:0007669"/>
    <property type="project" value="TreeGrafter"/>
</dbReference>
<organism evidence="14 15">
    <name type="scientific">Haloferax profundi</name>
    <dbReference type="NCBI Taxonomy" id="1544718"/>
    <lineage>
        <taxon>Archaea</taxon>
        <taxon>Methanobacteriati</taxon>
        <taxon>Methanobacteriota</taxon>
        <taxon>Stenosarchaea group</taxon>
        <taxon>Halobacteria</taxon>
        <taxon>Halobacteriales</taxon>
        <taxon>Haloferacaceae</taxon>
        <taxon>Haloferax</taxon>
    </lineage>
</organism>
<evidence type="ECO:0000256" key="7">
    <source>
        <dbReference type="ARBA" id="ARBA00022679"/>
    </source>
</evidence>
<comment type="subcellular location">
    <subcellularLocation>
        <location evidence="2 11">Cytoplasm</location>
    </subcellularLocation>
</comment>
<dbReference type="Proteomes" id="UP000053157">
    <property type="component" value="Unassembled WGS sequence"/>
</dbReference>
<dbReference type="Gene3D" id="3.40.50.10490">
    <property type="entry name" value="Glucose-6-phosphate isomerase like protein, domain 1"/>
    <property type="match status" value="2"/>
</dbReference>
<dbReference type="SUPFAM" id="SSF56235">
    <property type="entry name" value="N-terminal nucleophile aminohydrolases (Ntn hydrolases)"/>
    <property type="match status" value="1"/>
</dbReference>
<reference evidence="14 15" key="1">
    <citation type="submission" date="2015-12" db="EMBL/GenBank/DDBJ databases">
        <title>Haloferax profundi sp. nov. isolated from the Discovery deep brine-seawater interface in the Red Sea.</title>
        <authorList>
            <person name="Zhang G."/>
            <person name="Stingl U."/>
            <person name="Rashid M."/>
        </authorList>
    </citation>
    <scope>NUCLEOTIDE SEQUENCE [LARGE SCALE GENOMIC DNA]</scope>
    <source>
        <strain evidence="14 15">SB29</strain>
    </source>
</reference>
<dbReference type="Pfam" id="PF01380">
    <property type="entry name" value="SIS"/>
    <property type="match status" value="2"/>
</dbReference>
<dbReference type="NCBIfam" id="NF001484">
    <property type="entry name" value="PRK00331.1"/>
    <property type="match status" value="1"/>
</dbReference>
<evidence type="ECO:0000256" key="3">
    <source>
        <dbReference type="ARBA" id="ARBA00012916"/>
    </source>
</evidence>
<feature type="domain" description="SIS" evidence="13">
    <location>
        <begin position="278"/>
        <end position="418"/>
    </location>
</feature>
<feature type="domain" description="SIS" evidence="13">
    <location>
        <begin position="451"/>
        <end position="589"/>
    </location>
</feature>
<keyword evidence="9" id="KW-0315">Glutamine amidotransferase</keyword>
<comment type="caution">
    <text evidence="14">The sequence shown here is derived from an EMBL/GenBank/DDBJ whole genome shotgun (WGS) entry which is preliminary data.</text>
</comment>
<evidence type="ECO:0000256" key="9">
    <source>
        <dbReference type="ARBA" id="ARBA00022962"/>
    </source>
</evidence>